<evidence type="ECO:0000313" key="2">
    <source>
        <dbReference type="Proteomes" id="UP000638849"/>
    </source>
</evidence>
<accession>A0ABS0RUQ4</accession>
<dbReference type="EMBL" id="JAEEAQ010001479">
    <property type="protein sequence ID" value="MBI0320401.1"/>
    <property type="molecule type" value="Genomic_DNA"/>
</dbReference>
<gene>
    <name evidence="1" type="ORF">JBF12_47155</name>
</gene>
<keyword evidence="2" id="KW-1185">Reference proteome</keyword>
<organism evidence="1 2">
    <name type="scientific">Streptomyces javensis</name>
    <dbReference type="NCBI Taxonomy" id="114698"/>
    <lineage>
        <taxon>Bacteria</taxon>
        <taxon>Bacillati</taxon>
        <taxon>Actinomycetota</taxon>
        <taxon>Actinomycetes</taxon>
        <taxon>Kitasatosporales</taxon>
        <taxon>Streptomycetaceae</taxon>
        <taxon>Streptomyces</taxon>
        <taxon>Streptomyces violaceusniger group</taxon>
    </lineage>
</organism>
<name>A0ABS0RUQ4_9ACTN</name>
<sequence length="62" mass="6824">MRVAVQASAVEVPIGLLGQDSDPVSLERWKEAQEKITAMMTEFHTLHTQAIAATADHLTLKH</sequence>
<reference evidence="1 2" key="1">
    <citation type="submission" date="2020-12" db="EMBL/GenBank/DDBJ databases">
        <authorList>
            <person name="Kusuma A.B."/>
            <person name="Nouioui I."/>
            <person name="Goodfellow M."/>
        </authorList>
    </citation>
    <scope>NUCLEOTIDE SEQUENCE [LARGE SCALE GENOMIC DNA]</scope>
    <source>
        <strain evidence="1 2">DSM 41764</strain>
    </source>
</reference>
<evidence type="ECO:0000313" key="1">
    <source>
        <dbReference type="EMBL" id="MBI0320401.1"/>
    </source>
</evidence>
<dbReference type="Proteomes" id="UP000638849">
    <property type="component" value="Unassembled WGS sequence"/>
</dbReference>
<proteinExistence type="predicted"/>
<protein>
    <submittedName>
        <fullName evidence="1">Uncharacterized protein</fullName>
    </submittedName>
</protein>
<comment type="caution">
    <text evidence="1">The sequence shown here is derived from an EMBL/GenBank/DDBJ whole genome shotgun (WGS) entry which is preliminary data.</text>
</comment>